<feature type="compositionally biased region" description="Basic residues" evidence="1">
    <location>
        <begin position="159"/>
        <end position="175"/>
    </location>
</feature>
<organism evidence="4 5">
    <name type="scientific">Leucobacter komagatae</name>
    <dbReference type="NCBI Taxonomy" id="55969"/>
    <lineage>
        <taxon>Bacteria</taxon>
        <taxon>Bacillati</taxon>
        <taxon>Actinomycetota</taxon>
        <taxon>Actinomycetes</taxon>
        <taxon>Micrococcales</taxon>
        <taxon>Microbacteriaceae</taxon>
        <taxon>Leucobacter</taxon>
    </lineage>
</organism>
<dbReference type="AlphaFoldDB" id="A0A542Y5F5"/>
<feature type="transmembrane region" description="Helical" evidence="2">
    <location>
        <begin position="54"/>
        <end position="74"/>
    </location>
</feature>
<evidence type="ECO:0000313" key="5">
    <source>
        <dbReference type="Proteomes" id="UP000319094"/>
    </source>
</evidence>
<keyword evidence="5" id="KW-1185">Reference proteome</keyword>
<feature type="region of interest" description="Disordered" evidence="1">
    <location>
        <begin position="157"/>
        <end position="188"/>
    </location>
</feature>
<gene>
    <name evidence="4" type="ORF">FB468_1295</name>
</gene>
<accession>A0A542Y5F5</accession>
<evidence type="ECO:0000313" key="4">
    <source>
        <dbReference type="EMBL" id="TQL43277.1"/>
    </source>
</evidence>
<feature type="domain" description="Putative sensor" evidence="3">
    <location>
        <begin position="32"/>
        <end position="148"/>
    </location>
</feature>
<keyword evidence="2" id="KW-1133">Transmembrane helix</keyword>
<evidence type="ECO:0000256" key="2">
    <source>
        <dbReference type="SAM" id="Phobius"/>
    </source>
</evidence>
<sequence>MVNTAAQTTVPSRGGRWSELFNPARVMRDIGYVLPGFFVSLFAFSLLVPLASLGIATLIIWLGALLLPATLLLATKFAHLSRSRAAWWGESVPPPGYQVVGEGVTGFMRIMADGRRWLDLAFETLVAFPARAITFSIGITWLSAALGGHDLVHLGPVPSRKRQRLPRQHASRPVRRCTDPRGRLLARR</sequence>
<dbReference type="Proteomes" id="UP000319094">
    <property type="component" value="Unassembled WGS sequence"/>
</dbReference>
<reference evidence="4 5" key="1">
    <citation type="submission" date="2019-06" db="EMBL/GenBank/DDBJ databases">
        <title>Sequencing the genomes of 1000 actinobacteria strains.</title>
        <authorList>
            <person name="Klenk H.-P."/>
        </authorList>
    </citation>
    <scope>NUCLEOTIDE SEQUENCE [LARGE SCALE GENOMIC DNA]</scope>
    <source>
        <strain evidence="4 5">DSM 8803</strain>
    </source>
</reference>
<dbReference type="OrthoDB" id="5242012at2"/>
<proteinExistence type="predicted"/>
<dbReference type="InterPro" id="IPR025828">
    <property type="entry name" value="Put_sensor_dom"/>
</dbReference>
<name>A0A542Y5F5_9MICO</name>
<protein>
    <submittedName>
        <fullName evidence="4">Putative sensor protein</fullName>
    </submittedName>
</protein>
<feature type="transmembrane region" description="Helical" evidence="2">
    <location>
        <begin position="30"/>
        <end position="48"/>
    </location>
</feature>
<comment type="caution">
    <text evidence="4">The sequence shown here is derived from an EMBL/GenBank/DDBJ whole genome shotgun (WGS) entry which is preliminary data.</text>
</comment>
<dbReference type="RefSeq" id="WP_141886622.1">
    <property type="nucleotide sequence ID" value="NZ_BAAAUY010000010.1"/>
</dbReference>
<evidence type="ECO:0000259" key="3">
    <source>
        <dbReference type="Pfam" id="PF13796"/>
    </source>
</evidence>
<dbReference type="EMBL" id="VFON01000001">
    <property type="protein sequence ID" value="TQL43277.1"/>
    <property type="molecule type" value="Genomic_DNA"/>
</dbReference>
<evidence type="ECO:0000256" key="1">
    <source>
        <dbReference type="SAM" id="MobiDB-lite"/>
    </source>
</evidence>
<dbReference type="Pfam" id="PF13796">
    <property type="entry name" value="Sensor"/>
    <property type="match status" value="1"/>
</dbReference>
<keyword evidence="2" id="KW-0472">Membrane</keyword>
<keyword evidence="2" id="KW-0812">Transmembrane</keyword>